<name>A0ABW2GVU0_9ACTN</name>
<dbReference type="RefSeq" id="WP_376806458.1">
    <property type="nucleotide sequence ID" value="NZ_JBHTAC010000010.1"/>
</dbReference>
<reference evidence="2" key="1">
    <citation type="journal article" date="2019" name="Int. J. Syst. Evol. Microbiol.">
        <title>The Global Catalogue of Microorganisms (GCM) 10K type strain sequencing project: providing services to taxonomists for standard genome sequencing and annotation.</title>
        <authorList>
            <consortium name="The Broad Institute Genomics Platform"/>
            <consortium name="The Broad Institute Genome Sequencing Center for Infectious Disease"/>
            <person name="Wu L."/>
            <person name="Ma J."/>
        </authorList>
    </citation>
    <scope>NUCLEOTIDE SEQUENCE [LARGE SCALE GENOMIC DNA]</scope>
    <source>
        <strain evidence="2">CGMCC 1.9106</strain>
    </source>
</reference>
<proteinExistence type="predicted"/>
<sequence length="77" mass="8839">MDTPMVEQEFLRYAEAQAAYGRHLLVVHRRDGTGRCTSCGRVHPCDRRAHGGRLIVHYQDWAGHEPVPGQPRHRIPE</sequence>
<evidence type="ECO:0000313" key="1">
    <source>
        <dbReference type="EMBL" id="MFC7243218.1"/>
    </source>
</evidence>
<protein>
    <submittedName>
        <fullName evidence="1">Uncharacterized protein</fullName>
    </submittedName>
</protein>
<dbReference type="EMBL" id="JBHTAC010000010">
    <property type="protein sequence ID" value="MFC7243218.1"/>
    <property type="molecule type" value="Genomic_DNA"/>
</dbReference>
<comment type="caution">
    <text evidence="1">The sequence shown here is derived from an EMBL/GenBank/DDBJ whole genome shotgun (WGS) entry which is preliminary data.</text>
</comment>
<keyword evidence="2" id="KW-1185">Reference proteome</keyword>
<gene>
    <name evidence="1" type="ORF">ACFQO7_12095</name>
</gene>
<organism evidence="1 2">
    <name type="scientific">Catellatospora aurea</name>
    <dbReference type="NCBI Taxonomy" id="1337874"/>
    <lineage>
        <taxon>Bacteria</taxon>
        <taxon>Bacillati</taxon>
        <taxon>Actinomycetota</taxon>
        <taxon>Actinomycetes</taxon>
        <taxon>Micromonosporales</taxon>
        <taxon>Micromonosporaceae</taxon>
        <taxon>Catellatospora</taxon>
    </lineage>
</organism>
<accession>A0ABW2GVU0</accession>
<dbReference type="Proteomes" id="UP001596392">
    <property type="component" value="Unassembled WGS sequence"/>
</dbReference>
<evidence type="ECO:0000313" key="2">
    <source>
        <dbReference type="Proteomes" id="UP001596392"/>
    </source>
</evidence>